<dbReference type="SUPFAM" id="SSF55804">
    <property type="entry name" value="Phoshotransferase/anion transport protein"/>
    <property type="match status" value="1"/>
</dbReference>
<feature type="transmembrane region" description="Helical" evidence="11">
    <location>
        <begin position="842"/>
        <end position="869"/>
    </location>
</feature>
<feature type="region of interest" description="Disordered" evidence="12">
    <location>
        <begin position="382"/>
        <end position="415"/>
    </location>
</feature>
<evidence type="ECO:0000256" key="5">
    <source>
        <dbReference type="ARBA" id="ARBA00022681"/>
    </source>
</evidence>
<keyword evidence="9 11" id="KW-0472">Membrane</keyword>
<feature type="domain" description="Bicarbonate transporter-like transmembrane" evidence="13">
    <location>
        <begin position="420"/>
        <end position="944"/>
    </location>
</feature>
<evidence type="ECO:0000256" key="9">
    <source>
        <dbReference type="ARBA" id="ARBA00023136"/>
    </source>
</evidence>
<keyword evidence="5" id="KW-0039">Anion exchange</keyword>
<dbReference type="GeneID" id="106534223"/>
<dbReference type="GO" id="GO:0016323">
    <property type="term" value="C:basolateral plasma membrane"/>
    <property type="evidence" value="ECO:0007669"/>
    <property type="project" value="TreeGrafter"/>
</dbReference>
<feature type="transmembrane region" description="Helical" evidence="11">
    <location>
        <begin position="889"/>
        <end position="922"/>
    </location>
</feature>
<organism evidence="15 16">
    <name type="scientific">Austrofundulus limnaeus</name>
    <name type="common">Annual killifish</name>
    <dbReference type="NCBI Taxonomy" id="52670"/>
    <lineage>
        <taxon>Eukaryota</taxon>
        <taxon>Metazoa</taxon>
        <taxon>Chordata</taxon>
        <taxon>Craniata</taxon>
        <taxon>Vertebrata</taxon>
        <taxon>Euteleostomi</taxon>
        <taxon>Actinopterygii</taxon>
        <taxon>Neopterygii</taxon>
        <taxon>Teleostei</taxon>
        <taxon>Neoteleostei</taxon>
        <taxon>Acanthomorphata</taxon>
        <taxon>Ovalentaria</taxon>
        <taxon>Atherinomorphae</taxon>
        <taxon>Cyprinodontiformes</taxon>
        <taxon>Rivulidae</taxon>
        <taxon>Austrofundulus</taxon>
    </lineage>
</organism>
<dbReference type="FunFam" id="3.40.930.10:FF:000020">
    <property type="entry name" value="Anion exchange protein"/>
    <property type="match status" value="1"/>
</dbReference>
<feature type="transmembrane region" description="Helical" evidence="11">
    <location>
        <begin position="534"/>
        <end position="559"/>
    </location>
</feature>
<dbReference type="GO" id="GO:0051453">
    <property type="term" value="P:regulation of intracellular pH"/>
    <property type="evidence" value="ECO:0007669"/>
    <property type="project" value="TreeGrafter"/>
</dbReference>
<gene>
    <name evidence="16" type="primary">LOC106534223</name>
</gene>
<evidence type="ECO:0000256" key="4">
    <source>
        <dbReference type="ARBA" id="ARBA00022475"/>
    </source>
</evidence>
<dbReference type="InterPro" id="IPR018241">
    <property type="entry name" value="Anion_exchange_CS"/>
</dbReference>
<feature type="transmembrane region" description="Helical" evidence="11">
    <location>
        <begin position="714"/>
        <end position="735"/>
    </location>
</feature>
<evidence type="ECO:0000256" key="8">
    <source>
        <dbReference type="ARBA" id="ARBA00023065"/>
    </source>
</evidence>
<feature type="transmembrane region" description="Helical" evidence="11">
    <location>
        <begin position="816"/>
        <end position="835"/>
    </location>
</feature>
<dbReference type="OrthoDB" id="1735926at2759"/>
<dbReference type="InParanoid" id="A0A2I4D1Z5"/>
<feature type="compositionally biased region" description="Basic and acidic residues" evidence="12">
    <location>
        <begin position="382"/>
        <end position="392"/>
    </location>
</feature>
<evidence type="ECO:0000259" key="14">
    <source>
        <dbReference type="Pfam" id="PF07565"/>
    </source>
</evidence>
<dbReference type="GO" id="GO:0008509">
    <property type="term" value="F:monoatomic anion transmembrane transporter activity"/>
    <property type="evidence" value="ECO:0007669"/>
    <property type="project" value="InterPro"/>
</dbReference>
<evidence type="ECO:0000256" key="11">
    <source>
        <dbReference type="RuleBase" id="RU362035"/>
    </source>
</evidence>
<feature type="compositionally biased region" description="Polar residues" evidence="12">
    <location>
        <begin position="220"/>
        <end position="233"/>
    </location>
</feature>
<evidence type="ECO:0000256" key="1">
    <source>
        <dbReference type="ARBA" id="ARBA00004651"/>
    </source>
</evidence>
<accession>A0A2I4D1Z5</accession>
<dbReference type="PRINTS" id="PR00165">
    <property type="entry name" value="ANIONEXCHNGR"/>
</dbReference>
<keyword evidence="6 11" id="KW-0812">Transmembrane</keyword>
<evidence type="ECO:0000256" key="3">
    <source>
        <dbReference type="ARBA" id="ARBA00022448"/>
    </source>
</evidence>
<dbReference type="InterPro" id="IPR013769">
    <property type="entry name" value="Band3_cytoplasmic_dom"/>
</dbReference>
<feature type="transmembrane region" description="Helical" evidence="11">
    <location>
        <begin position="626"/>
        <end position="647"/>
    </location>
</feature>
<feature type="transmembrane region" description="Helical" evidence="11">
    <location>
        <begin position="449"/>
        <end position="471"/>
    </location>
</feature>
<name>A0A2I4D1Z5_AUSLI</name>
<dbReference type="Gene3D" id="3.40.930.10">
    <property type="entry name" value="Mannitol-specific EII, Chain A"/>
    <property type="match status" value="1"/>
</dbReference>
<dbReference type="NCBIfam" id="TIGR00834">
    <property type="entry name" value="ae"/>
    <property type="match status" value="1"/>
</dbReference>
<comment type="catalytic activity">
    <reaction evidence="10">
        <text>hydrogencarbonate(in) + chloride(out) = hydrogencarbonate(out) + chloride(in)</text>
        <dbReference type="Rhea" id="RHEA:72363"/>
        <dbReference type="ChEBI" id="CHEBI:17544"/>
        <dbReference type="ChEBI" id="CHEBI:17996"/>
    </reaction>
</comment>
<evidence type="ECO:0000313" key="16">
    <source>
        <dbReference type="RefSeq" id="XP_013886249.1"/>
    </source>
</evidence>
<feature type="transmembrane region" description="Helical" evidence="11">
    <location>
        <begin position="566"/>
        <end position="587"/>
    </location>
</feature>
<dbReference type="Proteomes" id="UP000192220">
    <property type="component" value="Unplaced"/>
</dbReference>
<keyword evidence="3 11" id="KW-0813">Transport</keyword>
<keyword evidence="7 11" id="KW-1133">Transmembrane helix</keyword>
<dbReference type="PANTHER" id="PTHR11453">
    <property type="entry name" value="ANION EXCHANGE PROTEIN"/>
    <property type="match status" value="1"/>
</dbReference>
<dbReference type="InterPro" id="IPR001717">
    <property type="entry name" value="Anion_exchange"/>
</dbReference>
<dbReference type="GO" id="GO:0015701">
    <property type="term" value="P:bicarbonate transport"/>
    <property type="evidence" value="ECO:0007669"/>
    <property type="project" value="TreeGrafter"/>
</dbReference>
<protein>
    <recommendedName>
        <fullName evidence="11">Anion exchange protein</fullName>
    </recommendedName>
</protein>
<dbReference type="InterPro" id="IPR011531">
    <property type="entry name" value="HCO3_transpt-like_TM_dom"/>
</dbReference>
<dbReference type="FunFam" id="1.10.287.570:FF:000001">
    <property type="entry name" value="Anion exchange protein"/>
    <property type="match status" value="1"/>
</dbReference>
<dbReference type="PROSITE" id="PS00220">
    <property type="entry name" value="ANION_EXCHANGER_2"/>
    <property type="match status" value="1"/>
</dbReference>
<dbReference type="Pfam" id="PF00955">
    <property type="entry name" value="HCO3_cotransp"/>
    <property type="match status" value="1"/>
</dbReference>
<dbReference type="PANTHER" id="PTHR11453:SF14">
    <property type="entry name" value="ANION EXCHANGE PROTEIN 2"/>
    <property type="match status" value="1"/>
</dbReference>
<dbReference type="InterPro" id="IPR003020">
    <property type="entry name" value="HCO3_transpt_euk"/>
</dbReference>
<proteinExistence type="inferred from homology"/>
<comment type="similarity">
    <text evidence="2 11">Belongs to the anion exchanger (TC 2.A.31) family.</text>
</comment>
<reference evidence="16" key="1">
    <citation type="submission" date="2025-08" db="UniProtKB">
        <authorList>
            <consortium name="RefSeq"/>
        </authorList>
    </citation>
    <scope>IDENTIFICATION</scope>
</reference>
<dbReference type="KEGG" id="alim:106534223"/>
<feature type="compositionally biased region" description="Basic and acidic residues" evidence="12">
    <location>
        <begin position="45"/>
        <end position="61"/>
    </location>
</feature>
<dbReference type="RefSeq" id="XP_013886249.1">
    <property type="nucleotide sequence ID" value="XM_014030795.1"/>
</dbReference>
<feature type="region of interest" description="Disordered" evidence="12">
    <location>
        <begin position="944"/>
        <end position="966"/>
    </location>
</feature>
<feature type="compositionally biased region" description="Basic and acidic residues" evidence="12">
    <location>
        <begin position="20"/>
        <end position="30"/>
    </location>
</feature>
<dbReference type="GO" id="GO:0005452">
    <property type="term" value="F:solute:inorganic anion antiporter activity"/>
    <property type="evidence" value="ECO:0007669"/>
    <property type="project" value="InterPro"/>
</dbReference>
<dbReference type="GO" id="GO:0016324">
    <property type="term" value="C:apical plasma membrane"/>
    <property type="evidence" value="ECO:0007669"/>
    <property type="project" value="TreeGrafter"/>
</dbReference>
<evidence type="ECO:0000259" key="13">
    <source>
        <dbReference type="Pfam" id="PF00955"/>
    </source>
</evidence>
<evidence type="ECO:0000256" key="7">
    <source>
        <dbReference type="ARBA" id="ARBA00022989"/>
    </source>
</evidence>
<dbReference type="AlphaFoldDB" id="A0A2I4D1Z5"/>
<comment type="subcellular location">
    <subcellularLocation>
        <location evidence="1">Cell membrane</location>
        <topology evidence="1">Multi-pass membrane protein</topology>
    </subcellularLocation>
    <subcellularLocation>
        <location evidence="11">Membrane</location>
        <topology evidence="11">Multi-pass membrane protein</topology>
    </subcellularLocation>
</comment>
<evidence type="ECO:0000256" key="12">
    <source>
        <dbReference type="SAM" id="MobiDB-lite"/>
    </source>
</evidence>
<feature type="region of interest" description="Disordered" evidence="12">
    <location>
        <begin position="220"/>
        <end position="253"/>
    </location>
</feature>
<dbReference type="PRINTS" id="PR01231">
    <property type="entry name" value="HCO3TRNSPORT"/>
</dbReference>
<keyword evidence="15" id="KW-1185">Reference proteome</keyword>
<evidence type="ECO:0000256" key="2">
    <source>
        <dbReference type="ARBA" id="ARBA00010993"/>
    </source>
</evidence>
<feature type="transmembrane region" description="Helical" evidence="11">
    <location>
        <begin position="756"/>
        <end position="779"/>
    </location>
</feature>
<keyword evidence="8 11" id="KW-0406">Ion transport</keyword>
<evidence type="ECO:0000313" key="15">
    <source>
        <dbReference type="Proteomes" id="UP000192220"/>
    </source>
</evidence>
<feature type="transmembrane region" description="Helical" evidence="11">
    <location>
        <begin position="483"/>
        <end position="514"/>
    </location>
</feature>
<evidence type="ECO:0000256" key="10">
    <source>
        <dbReference type="ARBA" id="ARBA00049347"/>
    </source>
</evidence>
<feature type="domain" description="Band 3 cytoplasmic" evidence="14">
    <location>
        <begin position="91"/>
        <end position="369"/>
    </location>
</feature>
<dbReference type="Gene3D" id="1.10.287.570">
    <property type="entry name" value="Helical hairpin bin"/>
    <property type="match status" value="1"/>
</dbReference>
<dbReference type="Pfam" id="PF07565">
    <property type="entry name" value="Band_3_cyto"/>
    <property type="match status" value="1"/>
</dbReference>
<evidence type="ECO:0000256" key="6">
    <source>
        <dbReference type="ARBA" id="ARBA00022692"/>
    </source>
</evidence>
<feature type="region of interest" description="Disordered" evidence="12">
    <location>
        <begin position="1"/>
        <end position="61"/>
    </location>
</feature>
<feature type="transmembrane region" description="Helical" evidence="11">
    <location>
        <begin position="659"/>
        <end position="679"/>
    </location>
</feature>
<sequence length="966" mass="107540">MDMDQNSVGSADVLPSAPRPPHEKNLKEASDALSSAACSPAGNHQVHDEQRMEGQRLDNNHLVRRSYNVSKDELNGPTNMQQQRAQHSSQDVFVELQELLTDRNQEVQWRETAHWIQSEDQDSRTRSHMASLSFCSLLELRKTICHGAVVLDLDQDCLPGITQQVVDQLLDLDQIKDEDRDKVLRTLLLPHSHVSDQKDLSWSSGNVSVVHMVSLMDRGNGQSELSSSLTNQSEAEEERIQRDVPGQGQTRSKHQVKLMQKVPGSAEATIVLVGSVGFLDQPCSAFVRLQKAVLLESVTEVLIPVRFLFLLLGPPTASDYQQIGRSMSTLMLDQHFREAAYKAEDRQDLLTAINRFLDCSVVLPPSEVSGDDWLHSVTHFQKETPEKEEKQNKNQRSVQQDEDSLVPLKSNSDPLKRSGRLFGGLIKDATHRYPQYVSDIRDALNPQCMAAVIFIYFAALSPAITFGGLLGEKTEGLIGVSELIVATAMQGIVFSVLGAQPLLVIGFSGPLLVFEEAFFTFCKDNGIEYLTGRVWIGFWLVLLAIITVALEGSILVRFVSRFTQEIFSFLISLIFIYETFAKLVKIFKEHPLQNYSHGNDTGSSSSSNITSVSARPGQLVGEPNTALLSLVLMAGTYFIAFYLRMFKNSSFFPGRIRRIIGDFGVPIAILIMVLVDYSAEDTYTQKLNVPSGFSVSSPDKRGWLISPLGFDGQFPVWMMGASILPAILVFILIFMESQITALIVSKKERMLQKGTGFHLDLLIIVVVGGVSALFGLPWLSAATVRSVTHTNALTVMSKAAAPGDKPHIQEVKEQRVTGFLVALLVGLSIVIGPVLRQIPLAVLFGIFLYMGVMSLNGIQLTDRLILLLMPPKYHPDHNYIRKVRTFRMHLFTLVQLACLSLLWVVMATAAALAFPFMLLLTIPLRMVLLPRLFSRRELQSLDADDVEPHLEEKEGQDEYSQLQMPL</sequence>
<keyword evidence="4" id="KW-1003">Cell membrane</keyword>
<dbReference type="InterPro" id="IPR016152">
    <property type="entry name" value="PTrfase/Anion_transptr"/>
</dbReference>